<sequence length="505" mass="56050">MSELCANYLPPNWEETVCTQLLGMKMKQNDKFWDWCQELCTVNIILWGTPSHLSDTALHNQLEAALKPSLLNYCFQEKINKIIVLKDWVLAVKEADKKLKDDRKWTCKVLAEEAAHNSKHPALSGNSHARNTSSAGASSSSNPVKKCPKLEDSERTLLAANNGCFKCQWFNQDHNSKNCPNNFPDGEGYKKVTAMCDAAGNSPKRQTNSSSSLRMRPVAAVIPEAVQASESDEEDVIATIMPSAILGNGTDSKDDVSPSFHSKHLSLKFKILAHHLDFMLIFTSLLDCGVHLVLISPETADELQLERFPLKKPETISVAISKGKKKIMSLSQYVKLSVTTLDNAWTSKTVHALIAPGLCMPIILGLPFLSHNKLIIDADARTCIDKTTGYDLLNLSVIVPPPPPRMKSVDQIKSTKSAKKHVLAEIIEVGKKRMEDGKLTFEDIKPINAIGAICDAVEKLATIEQLQRHGDKVKKDFREIFEPIPHIDDLPMDYLAHIKLKDAEA</sequence>
<gene>
    <name evidence="2" type="ORF">CPB84DRAFT_1857860</name>
</gene>
<dbReference type="Proteomes" id="UP000724874">
    <property type="component" value="Unassembled WGS sequence"/>
</dbReference>
<dbReference type="OrthoDB" id="3047227at2759"/>
<accession>A0A9P5TFL7</accession>
<protein>
    <submittedName>
        <fullName evidence="2">Uncharacterized protein</fullName>
    </submittedName>
</protein>
<evidence type="ECO:0000313" key="2">
    <source>
        <dbReference type="EMBL" id="KAF8868392.1"/>
    </source>
</evidence>
<organism evidence="2 3">
    <name type="scientific">Gymnopilus junonius</name>
    <name type="common">Spectacular rustgill mushroom</name>
    <name type="synonym">Gymnopilus spectabilis subsp. junonius</name>
    <dbReference type="NCBI Taxonomy" id="109634"/>
    <lineage>
        <taxon>Eukaryota</taxon>
        <taxon>Fungi</taxon>
        <taxon>Dikarya</taxon>
        <taxon>Basidiomycota</taxon>
        <taxon>Agaricomycotina</taxon>
        <taxon>Agaricomycetes</taxon>
        <taxon>Agaricomycetidae</taxon>
        <taxon>Agaricales</taxon>
        <taxon>Agaricineae</taxon>
        <taxon>Hymenogastraceae</taxon>
        <taxon>Gymnopilus</taxon>
    </lineage>
</organism>
<dbReference type="InterPro" id="IPR021109">
    <property type="entry name" value="Peptidase_aspartic_dom_sf"/>
</dbReference>
<feature type="region of interest" description="Disordered" evidence="1">
    <location>
        <begin position="118"/>
        <end position="148"/>
    </location>
</feature>
<dbReference type="Gene3D" id="2.40.70.10">
    <property type="entry name" value="Acid Proteases"/>
    <property type="match status" value="1"/>
</dbReference>
<dbReference type="CDD" id="cd00303">
    <property type="entry name" value="retropepsin_like"/>
    <property type="match status" value="1"/>
</dbReference>
<evidence type="ECO:0000256" key="1">
    <source>
        <dbReference type="SAM" id="MobiDB-lite"/>
    </source>
</evidence>
<reference evidence="2" key="1">
    <citation type="submission" date="2020-11" db="EMBL/GenBank/DDBJ databases">
        <authorList>
            <consortium name="DOE Joint Genome Institute"/>
            <person name="Ahrendt S."/>
            <person name="Riley R."/>
            <person name="Andreopoulos W."/>
            <person name="LaButti K."/>
            <person name="Pangilinan J."/>
            <person name="Ruiz-duenas F.J."/>
            <person name="Barrasa J.M."/>
            <person name="Sanchez-Garcia M."/>
            <person name="Camarero S."/>
            <person name="Miyauchi S."/>
            <person name="Serrano A."/>
            <person name="Linde D."/>
            <person name="Babiker R."/>
            <person name="Drula E."/>
            <person name="Ayuso-Fernandez I."/>
            <person name="Pacheco R."/>
            <person name="Padilla G."/>
            <person name="Ferreira P."/>
            <person name="Barriuso J."/>
            <person name="Kellner H."/>
            <person name="Castanera R."/>
            <person name="Alfaro M."/>
            <person name="Ramirez L."/>
            <person name="Pisabarro A.G."/>
            <person name="Kuo A."/>
            <person name="Tritt A."/>
            <person name="Lipzen A."/>
            <person name="He G."/>
            <person name="Yan M."/>
            <person name="Ng V."/>
            <person name="Cullen D."/>
            <person name="Martin F."/>
            <person name="Rosso M.-N."/>
            <person name="Henrissat B."/>
            <person name="Hibbett D."/>
            <person name="Martinez A.T."/>
            <person name="Grigoriev I.V."/>
        </authorList>
    </citation>
    <scope>NUCLEOTIDE SEQUENCE</scope>
    <source>
        <strain evidence="2">AH 44721</strain>
    </source>
</reference>
<name>A0A9P5TFL7_GYMJU</name>
<keyword evidence="3" id="KW-1185">Reference proteome</keyword>
<dbReference type="AlphaFoldDB" id="A0A9P5TFL7"/>
<proteinExistence type="predicted"/>
<comment type="caution">
    <text evidence="2">The sequence shown here is derived from an EMBL/GenBank/DDBJ whole genome shotgun (WGS) entry which is preliminary data.</text>
</comment>
<dbReference type="EMBL" id="JADNYJ010000666">
    <property type="protein sequence ID" value="KAF8868392.1"/>
    <property type="molecule type" value="Genomic_DNA"/>
</dbReference>
<evidence type="ECO:0000313" key="3">
    <source>
        <dbReference type="Proteomes" id="UP000724874"/>
    </source>
</evidence>